<evidence type="ECO:0000313" key="2">
    <source>
        <dbReference type="Proteomes" id="UP001440984"/>
    </source>
</evidence>
<reference evidence="1 2" key="1">
    <citation type="submission" date="2024-05" db="EMBL/GenBank/DDBJ databases">
        <authorList>
            <person name="Zhao H."/>
            <person name="Xu Y."/>
            <person name="Lin S."/>
            <person name="Spain J.C."/>
            <person name="Zhou N.-Y."/>
        </authorList>
    </citation>
    <scope>NUCLEOTIDE SEQUENCE [LARGE SCALE GENOMIC DNA]</scope>
    <source>
        <strain evidence="1 2">NEAU-NG30</strain>
    </source>
</reference>
<protein>
    <submittedName>
        <fullName evidence="1">Uncharacterized protein</fullName>
    </submittedName>
</protein>
<accession>A0ABV0LF20</accession>
<proteinExistence type="predicted"/>
<keyword evidence="2" id="KW-1185">Reference proteome</keyword>
<organism evidence="1 2">
    <name type="scientific">Amycolatopsis melonis</name>
    <dbReference type="NCBI Taxonomy" id="3156488"/>
    <lineage>
        <taxon>Bacteria</taxon>
        <taxon>Bacillati</taxon>
        <taxon>Actinomycetota</taxon>
        <taxon>Actinomycetes</taxon>
        <taxon>Pseudonocardiales</taxon>
        <taxon>Pseudonocardiaceae</taxon>
        <taxon>Amycolatopsis</taxon>
    </lineage>
</organism>
<sequence length="86" mass="9171">MAGSYNHVVADDGQLLVPEYFAGMIDHLPDAYQAIEEMYGMIWWLAEKAAAGQDATAASLVEAARQAYRDGLQLSPGTGGTLPPES</sequence>
<name>A0ABV0LF20_9PSEU</name>
<dbReference type="Proteomes" id="UP001440984">
    <property type="component" value="Unassembled WGS sequence"/>
</dbReference>
<evidence type="ECO:0000313" key="1">
    <source>
        <dbReference type="EMBL" id="MEQ0560766.1"/>
    </source>
</evidence>
<comment type="caution">
    <text evidence="1">The sequence shown here is derived from an EMBL/GenBank/DDBJ whole genome shotgun (WGS) entry which is preliminary data.</text>
</comment>
<dbReference type="RefSeq" id="WP_348951846.1">
    <property type="nucleotide sequence ID" value="NZ_JBDZYD010000005.1"/>
</dbReference>
<gene>
    <name evidence="1" type="ORF">ABJI51_16895</name>
</gene>
<dbReference type="EMBL" id="JBDZYD010000005">
    <property type="protein sequence ID" value="MEQ0560766.1"/>
    <property type="molecule type" value="Genomic_DNA"/>
</dbReference>